<dbReference type="OrthoDB" id="69852at2"/>
<reference evidence="2 3" key="1">
    <citation type="submission" date="2019-05" db="EMBL/GenBank/DDBJ databases">
        <title>Draft genome sequence of Nonomuraea zeae DSM 100528.</title>
        <authorList>
            <person name="Saricaoglu S."/>
            <person name="Isik K."/>
        </authorList>
    </citation>
    <scope>NUCLEOTIDE SEQUENCE [LARGE SCALE GENOMIC DNA]</scope>
    <source>
        <strain evidence="2 3">DSM 100528</strain>
    </source>
</reference>
<evidence type="ECO:0000259" key="1">
    <source>
        <dbReference type="PROSITE" id="PS50995"/>
    </source>
</evidence>
<dbReference type="SUPFAM" id="SSF46785">
    <property type="entry name" value="Winged helix' DNA-binding domain"/>
    <property type="match status" value="1"/>
</dbReference>
<organism evidence="2 3">
    <name type="scientific">Nonomuraea zeae</name>
    <dbReference type="NCBI Taxonomy" id="1642303"/>
    <lineage>
        <taxon>Bacteria</taxon>
        <taxon>Bacillati</taxon>
        <taxon>Actinomycetota</taxon>
        <taxon>Actinomycetes</taxon>
        <taxon>Streptosporangiales</taxon>
        <taxon>Streptosporangiaceae</taxon>
        <taxon>Nonomuraea</taxon>
    </lineage>
</organism>
<dbReference type="InterPro" id="IPR052526">
    <property type="entry name" value="HTH-type_Bedaq_tolerance"/>
</dbReference>
<evidence type="ECO:0000313" key="2">
    <source>
        <dbReference type="EMBL" id="TMR39187.1"/>
    </source>
</evidence>
<dbReference type="Proteomes" id="UP000306628">
    <property type="component" value="Unassembled WGS sequence"/>
</dbReference>
<dbReference type="InterPro" id="IPR000835">
    <property type="entry name" value="HTH_MarR-typ"/>
</dbReference>
<dbReference type="InterPro" id="IPR036388">
    <property type="entry name" value="WH-like_DNA-bd_sf"/>
</dbReference>
<dbReference type="AlphaFoldDB" id="A0A5S4H1X7"/>
<dbReference type="PANTHER" id="PTHR39515:SF2">
    <property type="entry name" value="HTH-TYPE TRANSCRIPTIONAL REGULATOR RV0880"/>
    <property type="match status" value="1"/>
</dbReference>
<dbReference type="RefSeq" id="WP_138687861.1">
    <property type="nucleotide sequence ID" value="NZ_JBHSAZ010000114.1"/>
</dbReference>
<dbReference type="EMBL" id="VCKX01000004">
    <property type="protein sequence ID" value="TMR39187.1"/>
    <property type="molecule type" value="Genomic_DNA"/>
</dbReference>
<proteinExistence type="predicted"/>
<feature type="domain" description="HTH marR-type" evidence="1">
    <location>
        <begin position="7"/>
        <end position="138"/>
    </location>
</feature>
<name>A0A5S4H1X7_9ACTN</name>
<dbReference type="Pfam" id="PF12802">
    <property type="entry name" value="MarR_2"/>
    <property type="match status" value="1"/>
</dbReference>
<dbReference type="Gene3D" id="1.10.10.10">
    <property type="entry name" value="Winged helix-like DNA-binding domain superfamily/Winged helix DNA-binding domain"/>
    <property type="match status" value="1"/>
</dbReference>
<dbReference type="InterPro" id="IPR036390">
    <property type="entry name" value="WH_DNA-bd_sf"/>
</dbReference>
<sequence length="150" mass="16617">MGTDDLPETLAGLLAGIHRLLRRNLRHGLEEPHLRGAEVELLRLVRANPGIGVSAAARELHLAGNSVSTLVNQLTKRGLLRRETGQDRRSACLTLTPEAESRLTRWQQRRIALVAEQLDSLPEQDRAALEAAIPALRRFAEGLEANLDER</sequence>
<dbReference type="SMART" id="SM00347">
    <property type="entry name" value="HTH_MARR"/>
    <property type="match status" value="1"/>
</dbReference>
<dbReference type="PANTHER" id="PTHR39515">
    <property type="entry name" value="CONSERVED PROTEIN"/>
    <property type="match status" value="1"/>
</dbReference>
<gene>
    <name evidence="2" type="ORF">ETD85_02115</name>
</gene>
<accession>A0A5S4H1X7</accession>
<protein>
    <submittedName>
        <fullName evidence="2">MarR family transcriptional regulator</fullName>
    </submittedName>
</protein>
<evidence type="ECO:0000313" key="3">
    <source>
        <dbReference type="Proteomes" id="UP000306628"/>
    </source>
</evidence>
<comment type="caution">
    <text evidence="2">The sequence shown here is derived from an EMBL/GenBank/DDBJ whole genome shotgun (WGS) entry which is preliminary data.</text>
</comment>
<dbReference type="GO" id="GO:0003700">
    <property type="term" value="F:DNA-binding transcription factor activity"/>
    <property type="evidence" value="ECO:0007669"/>
    <property type="project" value="InterPro"/>
</dbReference>
<keyword evidence="3" id="KW-1185">Reference proteome</keyword>
<dbReference type="PROSITE" id="PS50995">
    <property type="entry name" value="HTH_MARR_2"/>
    <property type="match status" value="1"/>
</dbReference>